<dbReference type="AlphaFoldDB" id="A0A383BHQ5"/>
<evidence type="ECO:0000256" key="1">
    <source>
        <dbReference type="SAM" id="MobiDB-lite"/>
    </source>
</evidence>
<evidence type="ECO:0000313" key="2">
    <source>
        <dbReference type="EMBL" id="SVE18935.1"/>
    </source>
</evidence>
<name>A0A383BHQ5_9ZZZZ</name>
<feature type="compositionally biased region" description="Low complexity" evidence="1">
    <location>
        <begin position="77"/>
        <end position="88"/>
    </location>
</feature>
<organism evidence="2">
    <name type="scientific">marine metagenome</name>
    <dbReference type="NCBI Taxonomy" id="408172"/>
    <lineage>
        <taxon>unclassified sequences</taxon>
        <taxon>metagenomes</taxon>
        <taxon>ecological metagenomes</taxon>
    </lineage>
</organism>
<feature type="non-terminal residue" evidence="2">
    <location>
        <position position="1"/>
    </location>
</feature>
<sequence>VFLIARVVPTTLYCSSFFPFMGKIVPCLAELSRWIVAISQGKRPIDQATHTQALHLLLQPSTGGSRLWQGREETNRQGLLQQGPLLQPDSAHLERT</sequence>
<proteinExistence type="predicted"/>
<gene>
    <name evidence="2" type="ORF">METZ01_LOCUS471789</name>
</gene>
<dbReference type="EMBL" id="UINC01200170">
    <property type="protein sequence ID" value="SVE18935.1"/>
    <property type="molecule type" value="Genomic_DNA"/>
</dbReference>
<protein>
    <submittedName>
        <fullName evidence="2">Uncharacterized protein</fullName>
    </submittedName>
</protein>
<accession>A0A383BHQ5</accession>
<reference evidence="2" key="1">
    <citation type="submission" date="2018-05" db="EMBL/GenBank/DDBJ databases">
        <authorList>
            <person name="Lanie J.A."/>
            <person name="Ng W.-L."/>
            <person name="Kazmierczak K.M."/>
            <person name="Andrzejewski T.M."/>
            <person name="Davidsen T.M."/>
            <person name="Wayne K.J."/>
            <person name="Tettelin H."/>
            <person name="Glass J.I."/>
            <person name="Rusch D."/>
            <person name="Podicherti R."/>
            <person name="Tsui H.-C.T."/>
            <person name="Winkler M.E."/>
        </authorList>
    </citation>
    <scope>NUCLEOTIDE SEQUENCE</scope>
</reference>
<feature type="region of interest" description="Disordered" evidence="1">
    <location>
        <begin position="65"/>
        <end position="96"/>
    </location>
</feature>